<proteinExistence type="predicted"/>
<name>A0A437MF41_9PROT</name>
<dbReference type="EMBL" id="SACL01000004">
    <property type="protein sequence ID" value="RVT96257.1"/>
    <property type="molecule type" value="Genomic_DNA"/>
</dbReference>
<dbReference type="RefSeq" id="WP_127788190.1">
    <property type="nucleotide sequence ID" value="NZ_SACL01000004.1"/>
</dbReference>
<organism evidence="1 2">
    <name type="scientific">Rhodovarius crocodyli</name>
    <dbReference type="NCBI Taxonomy" id="1979269"/>
    <lineage>
        <taxon>Bacteria</taxon>
        <taxon>Pseudomonadati</taxon>
        <taxon>Pseudomonadota</taxon>
        <taxon>Alphaproteobacteria</taxon>
        <taxon>Acetobacterales</taxon>
        <taxon>Roseomonadaceae</taxon>
        <taxon>Rhodovarius</taxon>
    </lineage>
</organism>
<gene>
    <name evidence="1" type="ORF">EOD42_14185</name>
</gene>
<comment type="caution">
    <text evidence="1">The sequence shown here is derived from an EMBL/GenBank/DDBJ whole genome shotgun (WGS) entry which is preliminary data.</text>
</comment>
<accession>A0A437MF41</accession>
<evidence type="ECO:0000313" key="2">
    <source>
        <dbReference type="Proteomes" id="UP000282957"/>
    </source>
</evidence>
<dbReference type="AlphaFoldDB" id="A0A437MF41"/>
<protein>
    <submittedName>
        <fullName evidence="1">Uncharacterized protein</fullName>
    </submittedName>
</protein>
<reference evidence="1 2" key="1">
    <citation type="submission" date="2019-01" db="EMBL/GenBank/DDBJ databases">
        <authorList>
            <person name="Chen W.-M."/>
        </authorList>
    </citation>
    <scope>NUCLEOTIDE SEQUENCE [LARGE SCALE GENOMIC DNA]</scope>
    <source>
        <strain evidence="1 2">CCP-6</strain>
    </source>
</reference>
<sequence>MSEESGLEMLGPPSPDALAAYHVIHDSGVILSLGCSAAHLVPLYISGTPYELLLIDHATFNAVRGRLEAFHVAGGAVLQRVAAPIALSASSIAADGEAQAVISGIPDGAEISVRGAASVPWTPVIGTAVTLTSTEPGQMLVTVRLPPPYLEWRDVIHAV</sequence>
<dbReference type="Proteomes" id="UP000282957">
    <property type="component" value="Unassembled WGS sequence"/>
</dbReference>
<evidence type="ECO:0000313" key="1">
    <source>
        <dbReference type="EMBL" id="RVT96257.1"/>
    </source>
</evidence>
<keyword evidence="2" id="KW-1185">Reference proteome</keyword>